<dbReference type="GO" id="GO:0043709">
    <property type="term" value="P:cell adhesion involved in single-species biofilm formation"/>
    <property type="evidence" value="ECO:0007669"/>
    <property type="project" value="TreeGrafter"/>
</dbReference>
<feature type="coiled-coil region" evidence="3">
    <location>
        <begin position="153"/>
        <end position="180"/>
    </location>
</feature>
<dbReference type="SUPFAM" id="SSF55073">
    <property type="entry name" value="Nucleotide cyclase"/>
    <property type="match status" value="1"/>
</dbReference>
<evidence type="ECO:0000313" key="6">
    <source>
        <dbReference type="Proteomes" id="UP000245086"/>
    </source>
</evidence>
<proteinExistence type="predicted"/>
<dbReference type="PANTHER" id="PTHR45138">
    <property type="entry name" value="REGULATORY COMPONENTS OF SENSORY TRANSDUCTION SYSTEM"/>
    <property type="match status" value="1"/>
</dbReference>
<dbReference type="InterPro" id="IPR050469">
    <property type="entry name" value="Diguanylate_Cyclase"/>
</dbReference>
<evidence type="ECO:0000256" key="2">
    <source>
        <dbReference type="ARBA" id="ARBA00034247"/>
    </source>
</evidence>
<organism evidence="5 6">
    <name type="scientific">Candidatus Phycosocius bacilliformis</name>
    <dbReference type="NCBI Taxonomy" id="1445552"/>
    <lineage>
        <taxon>Bacteria</taxon>
        <taxon>Pseudomonadati</taxon>
        <taxon>Pseudomonadota</taxon>
        <taxon>Alphaproteobacteria</taxon>
        <taxon>Caulobacterales</taxon>
        <taxon>Caulobacterales incertae sedis</taxon>
        <taxon>Candidatus Phycosocius</taxon>
    </lineage>
</organism>
<dbReference type="SMART" id="SM00267">
    <property type="entry name" value="GGDEF"/>
    <property type="match status" value="1"/>
</dbReference>
<dbReference type="NCBIfam" id="TIGR00254">
    <property type="entry name" value="GGDEF"/>
    <property type="match status" value="1"/>
</dbReference>
<dbReference type="InterPro" id="IPR029787">
    <property type="entry name" value="Nucleotide_cyclase"/>
</dbReference>
<protein>
    <recommendedName>
        <fullName evidence="1">diguanylate cyclase</fullName>
        <ecNumber evidence="1">2.7.7.65</ecNumber>
    </recommendedName>
</protein>
<evidence type="ECO:0000256" key="3">
    <source>
        <dbReference type="SAM" id="Coils"/>
    </source>
</evidence>
<evidence type="ECO:0000256" key="1">
    <source>
        <dbReference type="ARBA" id="ARBA00012528"/>
    </source>
</evidence>
<dbReference type="RefSeq" id="WP_108984107.1">
    <property type="nucleotide sequence ID" value="NZ_BFBR01000002.1"/>
</dbReference>
<dbReference type="Gene3D" id="3.30.70.270">
    <property type="match status" value="1"/>
</dbReference>
<dbReference type="GO" id="GO:1902201">
    <property type="term" value="P:negative regulation of bacterial-type flagellum-dependent cell motility"/>
    <property type="evidence" value="ECO:0007669"/>
    <property type="project" value="TreeGrafter"/>
</dbReference>
<comment type="catalytic activity">
    <reaction evidence="2">
        <text>2 GTP = 3',3'-c-di-GMP + 2 diphosphate</text>
        <dbReference type="Rhea" id="RHEA:24898"/>
        <dbReference type="ChEBI" id="CHEBI:33019"/>
        <dbReference type="ChEBI" id="CHEBI:37565"/>
        <dbReference type="ChEBI" id="CHEBI:58805"/>
        <dbReference type="EC" id="2.7.7.65"/>
    </reaction>
</comment>
<dbReference type="EMBL" id="BFBR01000002">
    <property type="protein sequence ID" value="GBF57244.1"/>
    <property type="molecule type" value="Genomic_DNA"/>
</dbReference>
<dbReference type="GO" id="GO:0005886">
    <property type="term" value="C:plasma membrane"/>
    <property type="evidence" value="ECO:0007669"/>
    <property type="project" value="TreeGrafter"/>
</dbReference>
<dbReference type="AlphaFoldDB" id="A0A2P2E882"/>
<dbReference type="InterPro" id="IPR000160">
    <property type="entry name" value="GGDEF_dom"/>
</dbReference>
<evidence type="ECO:0000313" key="5">
    <source>
        <dbReference type="EMBL" id="GBF57244.1"/>
    </source>
</evidence>
<dbReference type="OrthoDB" id="9812260at2"/>
<keyword evidence="5" id="KW-0548">Nucleotidyltransferase</keyword>
<name>A0A2P2E882_9PROT</name>
<dbReference type="InterPro" id="IPR043128">
    <property type="entry name" value="Rev_trsase/Diguanyl_cyclase"/>
</dbReference>
<accession>A0A2P2E882</accession>
<keyword evidence="6" id="KW-1185">Reference proteome</keyword>
<sequence length="352" mass="38475">MVEKVVQNLIGEEGVAVAQAALDSLKEHSITPSPENYAVWLAFHTATPEDLKAELDMMIAAKRVIDDLACDQLYTKYFEDIGIGSRMMKAGGKIAAEMEDVRRGLLKAGVKTKAYGEQLEIAKQELAKTDSPLITKNLVDTLVGATTEMATQSKDLETKLAESSIEIEALRVQLERVRQEAATDSLTGLANRKEFDSRLIEMCAAADRGDGPMCVIMADIDHFKRINDTFGHQTGDQVIRFVATVMDRAKPKGGIVARLGGEEFAMITPATDRKAAIAIAEKIRLAVESKRLVRRASNEDLGKITVSLGVAQRRTSEKPTDAVERADAALYQSKRGGRNRVSQEELLKSKAA</sequence>
<dbReference type="PROSITE" id="PS50887">
    <property type="entry name" value="GGDEF"/>
    <property type="match status" value="1"/>
</dbReference>
<reference evidence="5 6" key="1">
    <citation type="journal article" date="2018" name="Genome Announc.">
        <title>Draft Genome Sequence of "Candidatus Phycosocius bacilliformis," an Alphaproteobacterial Ectosymbiont of the Hydrocarbon-Producing Green Alga Botryococcus braunii.</title>
        <authorList>
            <person name="Tanabe Y."/>
            <person name="Yamaguchi H."/>
            <person name="Watanabe M.M."/>
        </authorList>
    </citation>
    <scope>NUCLEOTIDE SEQUENCE [LARGE SCALE GENOMIC DNA]</scope>
    <source>
        <strain evidence="5 6">BOTRYCO-2</strain>
    </source>
</reference>
<gene>
    <name evidence="5" type="primary">vdcA</name>
    <name evidence="5" type="ORF">PbB2_00909</name>
</gene>
<dbReference type="Proteomes" id="UP000245086">
    <property type="component" value="Unassembled WGS sequence"/>
</dbReference>
<feature type="domain" description="GGDEF" evidence="4">
    <location>
        <begin position="211"/>
        <end position="346"/>
    </location>
</feature>
<dbReference type="GO" id="GO:0052621">
    <property type="term" value="F:diguanylate cyclase activity"/>
    <property type="evidence" value="ECO:0007669"/>
    <property type="project" value="UniProtKB-EC"/>
</dbReference>
<evidence type="ECO:0000259" key="4">
    <source>
        <dbReference type="PROSITE" id="PS50887"/>
    </source>
</evidence>
<dbReference type="CDD" id="cd01949">
    <property type="entry name" value="GGDEF"/>
    <property type="match status" value="1"/>
</dbReference>
<dbReference type="EC" id="2.7.7.65" evidence="1"/>
<dbReference type="Pfam" id="PF00990">
    <property type="entry name" value="GGDEF"/>
    <property type="match status" value="1"/>
</dbReference>
<keyword evidence="5" id="KW-0808">Transferase</keyword>
<comment type="caution">
    <text evidence="5">The sequence shown here is derived from an EMBL/GenBank/DDBJ whole genome shotgun (WGS) entry which is preliminary data.</text>
</comment>
<keyword evidence="3" id="KW-0175">Coiled coil</keyword>
<dbReference type="FunFam" id="3.30.70.270:FF:000001">
    <property type="entry name" value="Diguanylate cyclase domain protein"/>
    <property type="match status" value="1"/>
</dbReference>
<dbReference type="PANTHER" id="PTHR45138:SF9">
    <property type="entry name" value="DIGUANYLATE CYCLASE DGCM-RELATED"/>
    <property type="match status" value="1"/>
</dbReference>